<keyword evidence="1" id="KW-0732">Signal</keyword>
<organism evidence="2 3">
    <name type="scientific">Undibacterium umbellatum</name>
    <dbReference type="NCBI Taxonomy" id="2762300"/>
    <lineage>
        <taxon>Bacteria</taxon>
        <taxon>Pseudomonadati</taxon>
        <taxon>Pseudomonadota</taxon>
        <taxon>Betaproteobacteria</taxon>
        <taxon>Burkholderiales</taxon>
        <taxon>Oxalobacteraceae</taxon>
        <taxon>Undibacterium</taxon>
    </lineage>
</organism>
<proteinExistence type="predicted"/>
<feature type="chain" id="PRO_5045556195" evidence="1">
    <location>
        <begin position="22"/>
        <end position="177"/>
    </location>
</feature>
<sequence>MKIKNTLMLSMGILLSQSIYAATTLDGIVKVFPGKPPLLFTAGVLSELEEIQLEFPCKGGKAQCCTKAVIEKEIQLESDEVVADELSNRKMHAYRLKFNNSVSYPDPFIGFAVIGKNVNVQAKGMQFQITDKKVVSTVSTCYSSEGMHLIRREGKKKLSHLYISLGYDVEPNCPKKM</sequence>
<comment type="caution">
    <text evidence="2">The sequence shown here is derived from an EMBL/GenBank/DDBJ whole genome shotgun (WGS) entry which is preliminary data.</text>
</comment>
<keyword evidence="3" id="KW-1185">Reference proteome</keyword>
<accession>A0ABR6ZGG8</accession>
<evidence type="ECO:0000313" key="2">
    <source>
        <dbReference type="EMBL" id="MBC3910830.1"/>
    </source>
</evidence>
<dbReference type="EMBL" id="JACOFX010000020">
    <property type="protein sequence ID" value="MBC3910830.1"/>
    <property type="molecule type" value="Genomic_DNA"/>
</dbReference>
<evidence type="ECO:0000313" key="3">
    <source>
        <dbReference type="Proteomes" id="UP000646911"/>
    </source>
</evidence>
<dbReference type="Proteomes" id="UP000646911">
    <property type="component" value="Unassembled WGS sequence"/>
</dbReference>
<dbReference type="RefSeq" id="WP_186956401.1">
    <property type="nucleotide sequence ID" value="NZ_JACOFX010000020.1"/>
</dbReference>
<evidence type="ECO:0000256" key="1">
    <source>
        <dbReference type="SAM" id="SignalP"/>
    </source>
</evidence>
<reference evidence="2 3" key="1">
    <citation type="submission" date="2020-08" db="EMBL/GenBank/DDBJ databases">
        <title>Novel species isolated from subtropical streams in China.</title>
        <authorList>
            <person name="Lu H."/>
        </authorList>
    </citation>
    <scope>NUCLEOTIDE SEQUENCE [LARGE SCALE GENOMIC DNA]</scope>
    <source>
        <strain evidence="2 3">NL8W</strain>
    </source>
</reference>
<feature type="signal peptide" evidence="1">
    <location>
        <begin position="1"/>
        <end position="21"/>
    </location>
</feature>
<name>A0ABR6ZGG8_9BURK</name>
<gene>
    <name evidence="2" type="ORF">H8L47_24980</name>
</gene>
<protein>
    <submittedName>
        <fullName evidence="2">Uncharacterized protein</fullName>
    </submittedName>
</protein>